<evidence type="ECO:0000313" key="2">
    <source>
        <dbReference type="Proteomes" id="UP000800092"/>
    </source>
</evidence>
<dbReference type="Proteomes" id="UP000800092">
    <property type="component" value="Unassembled WGS sequence"/>
</dbReference>
<protein>
    <recommendedName>
        <fullName evidence="3">Proteasome assembly chaperone 3</fullName>
    </recommendedName>
</protein>
<gene>
    <name evidence="1" type="ORF">EV356DRAFT_455308</name>
</gene>
<keyword evidence="2" id="KW-1185">Reference proteome</keyword>
<evidence type="ECO:0000313" key="1">
    <source>
        <dbReference type="EMBL" id="KAF2229711.1"/>
    </source>
</evidence>
<dbReference type="EMBL" id="ML991856">
    <property type="protein sequence ID" value="KAF2229711.1"/>
    <property type="molecule type" value="Genomic_DNA"/>
</dbReference>
<reference evidence="1" key="1">
    <citation type="journal article" date="2020" name="Stud. Mycol.">
        <title>101 Dothideomycetes genomes: a test case for predicting lifestyles and emergence of pathogens.</title>
        <authorList>
            <person name="Haridas S."/>
            <person name="Albert R."/>
            <person name="Binder M."/>
            <person name="Bloem J."/>
            <person name="Labutti K."/>
            <person name="Salamov A."/>
            <person name="Andreopoulos B."/>
            <person name="Baker S."/>
            <person name="Barry K."/>
            <person name="Bills G."/>
            <person name="Bluhm B."/>
            <person name="Cannon C."/>
            <person name="Castanera R."/>
            <person name="Culley D."/>
            <person name="Daum C."/>
            <person name="Ezra D."/>
            <person name="Gonzalez J."/>
            <person name="Henrissat B."/>
            <person name="Kuo A."/>
            <person name="Liang C."/>
            <person name="Lipzen A."/>
            <person name="Lutzoni F."/>
            <person name="Magnuson J."/>
            <person name="Mondo S."/>
            <person name="Nolan M."/>
            <person name="Ohm R."/>
            <person name="Pangilinan J."/>
            <person name="Park H.-J."/>
            <person name="Ramirez L."/>
            <person name="Alfaro M."/>
            <person name="Sun H."/>
            <person name="Tritt A."/>
            <person name="Yoshinaga Y."/>
            <person name="Zwiers L.-H."/>
            <person name="Turgeon B."/>
            <person name="Goodwin S."/>
            <person name="Spatafora J."/>
            <person name="Crous P."/>
            <person name="Grigoriev I."/>
        </authorList>
    </citation>
    <scope>NUCLEOTIDE SEQUENCE</scope>
    <source>
        <strain evidence="1">Tuck. ex Michener</strain>
    </source>
</reference>
<dbReference type="GO" id="GO:0043248">
    <property type="term" value="P:proteasome assembly"/>
    <property type="evidence" value="ECO:0007669"/>
    <property type="project" value="InterPro"/>
</dbReference>
<dbReference type="AlphaFoldDB" id="A0A6A6GVV2"/>
<dbReference type="OrthoDB" id="5407417at2759"/>
<proteinExistence type="predicted"/>
<sequence length="154" mass="16246">MATTAAEQAPPALVNGLHVSTKPIQLSFPLPHSQGTRIHVHLTVREKSLVLFLTTASGEQASSASLGSFVYALPNVNDPSHPLSTALYTVSSTLDFTTRLSKVLAKRTNKPVYVGNSISFAGAGLGGTVEEEMDGFKRVVDIVIAEIQPTGTNS</sequence>
<name>A0A6A6GVV2_VIRVR</name>
<accession>A0A6A6GVV2</accession>
<dbReference type="Gene3D" id="3.30.230.100">
    <property type="match status" value="1"/>
</dbReference>
<evidence type="ECO:0008006" key="3">
    <source>
        <dbReference type="Google" id="ProtNLM"/>
    </source>
</evidence>
<organism evidence="1 2">
    <name type="scientific">Viridothelium virens</name>
    <name type="common">Speckled blister lichen</name>
    <name type="synonym">Trypethelium virens</name>
    <dbReference type="NCBI Taxonomy" id="1048519"/>
    <lineage>
        <taxon>Eukaryota</taxon>
        <taxon>Fungi</taxon>
        <taxon>Dikarya</taxon>
        <taxon>Ascomycota</taxon>
        <taxon>Pezizomycotina</taxon>
        <taxon>Dothideomycetes</taxon>
        <taxon>Dothideomycetes incertae sedis</taxon>
        <taxon>Trypetheliales</taxon>
        <taxon>Trypetheliaceae</taxon>
        <taxon>Viridothelium</taxon>
    </lineage>
</organism>
<dbReference type="InterPro" id="IPR032157">
    <property type="entry name" value="PAC4"/>
</dbReference>
<dbReference type="Pfam" id="PF16093">
    <property type="entry name" value="PAC4"/>
    <property type="match status" value="1"/>
</dbReference>